<feature type="transmembrane region" description="Helical" evidence="6">
    <location>
        <begin position="128"/>
        <end position="146"/>
    </location>
</feature>
<keyword evidence="4 6" id="KW-1133">Transmembrane helix</keyword>
<name>A0ABW4M306_9HYPH</name>
<feature type="transmembrane region" description="Helical" evidence="6">
    <location>
        <begin position="152"/>
        <end position="170"/>
    </location>
</feature>
<proteinExistence type="predicted"/>
<dbReference type="Proteomes" id="UP001597322">
    <property type="component" value="Unassembled WGS sequence"/>
</dbReference>
<gene>
    <name evidence="7" type="ORF">ACFSE1_08585</name>
</gene>
<feature type="transmembrane region" description="Helical" evidence="6">
    <location>
        <begin position="12"/>
        <end position="35"/>
    </location>
</feature>
<feature type="transmembrane region" description="Helical" evidence="6">
    <location>
        <begin position="453"/>
        <end position="475"/>
    </location>
</feature>
<comment type="caution">
    <text evidence="7">The sequence shown here is derived from an EMBL/GenBank/DDBJ whole genome shotgun (WGS) entry which is preliminary data.</text>
</comment>
<organism evidence="7 8">
    <name type="scientific">Rhizobium helianthi</name>
    <dbReference type="NCBI Taxonomy" id="1132695"/>
    <lineage>
        <taxon>Bacteria</taxon>
        <taxon>Pseudomonadati</taxon>
        <taxon>Pseudomonadota</taxon>
        <taxon>Alphaproteobacteria</taxon>
        <taxon>Hyphomicrobiales</taxon>
        <taxon>Rhizobiaceae</taxon>
        <taxon>Rhizobium/Agrobacterium group</taxon>
        <taxon>Rhizobium</taxon>
    </lineage>
</organism>
<evidence type="ECO:0000313" key="8">
    <source>
        <dbReference type="Proteomes" id="UP001597322"/>
    </source>
</evidence>
<evidence type="ECO:0000256" key="2">
    <source>
        <dbReference type="ARBA" id="ARBA00022475"/>
    </source>
</evidence>
<feature type="transmembrane region" description="Helical" evidence="6">
    <location>
        <begin position="331"/>
        <end position="350"/>
    </location>
</feature>
<dbReference type="PANTHER" id="PTHR43652">
    <property type="entry name" value="BASIC AMINO ACID ANTIPORTER YFCC-RELATED"/>
    <property type="match status" value="1"/>
</dbReference>
<keyword evidence="3 6" id="KW-0812">Transmembrane</keyword>
<evidence type="ECO:0000256" key="3">
    <source>
        <dbReference type="ARBA" id="ARBA00022692"/>
    </source>
</evidence>
<dbReference type="RefSeq" id="WP_377399308.1">
    <property type="nucleotide sequence ID" value="NZ_JBHUEQ010000015.1"/>
</dbReference>
<dbReference type="PANTHER" id="PTHR43652:SF6">
    <property type="entry name" value="ARGININE REPRESSOR"/>
    <property type="match status" value="1"/>
</dbReference>
<comment type="subcellular location">
    <subcellularLocation>
        <location evidence="1">Cell membrane</location>
        <topology evidence="1">Multi-pass membrane protein</topology>
    </subcellularLocation>
</comment>
<keyword evidence="2" id="KW-1003">Cell membrane</keyword>
<feature type="transmembrane region" description="Helical" evidence="6">
    <location>
        <begin position="293"/>
        <end position="311"/>
    </location>
</feature>
<keyword evidence="5 6" id="KW-0472">Membrane</keyword>
<sequence length="476" mass="51366">MSSDTAPEPKGFRFPTAYTILFGLIILAAILTWIVPAGQYERRLNPELNREVPVVGTYRPVEPNQQGLTDIIMAPVRGLYNPDDNKANAIDVALFVLIIGAFINVVATTGAIDAGIRSAMVALRGHEKWMIPVLMGLFAFGGTTFGMAEETLAFYVLLLPIIIAAGYDALTGVSIILLGAGVGVLGSTVNAFATVIASDAAGIPFTNGIILRFIILGLTWLVCVIYVMRYAARVKADPSRSLVYDRKAENEAQFLKPNRVEATHFTLLHKFVLVIFALTFVIMIWGVTSQGWWMGQMTGLFFAAAVLVGLITRPGEEAFIDSFLAGARDLLGVALIIGLARGIVVIMDAGRITDTILHWAEAKVTGLSQAMYINVIYCIEVMLSFFVPSSSGLAVLSMPIVAPTADFASVQRDLVVTAYQSANGLVNLVNPTFAVVMGALAIGRVPYERWLQFTWPLLIILTAIIMVSLSIGAMIT</sequence>
<protein>
    <submittedName>
        <fullName evidence="7">YfcC family protein</fullName>
    </submittedName>
</protein>
<evidence type="ECO:0000256" key="5">
    <source>
        <dbReference type="ARBA" id="ARBA00023136"/>
    </source>
</evidence>
<reference evidence="8" key="1">
    <citation type="journal article" date="2019" name="Int. J. Syst. Evol. Microbiol.">
        <title>The Global Catalogue of Microorganisms (GCM) 10K type strain sequencing project: providing services to taxonomists for standard genome sequencing and annotation.</title>
        <authorList>
            <consortium name="The Broad Institute Genomics Platform"/>
            <consortium name="The Broad Institute Genome Sequencing Center for Infectious Disease"/>
            <person name="Wu L."/>
            <person name="Ma J."/>
        </authorList>
    </citation>
    <scope>NUCLEOTIDE SEQUENCE [LARGE SCALE GENOMIC DNA]</scope>
    <source>
        <strain evidence="8">CG52</strain>
    </source>
</reference>
<evidence type="ECO:0000256" key="6">
    <source>
        <dbReference type="SAM" id="Phobius"/>
    </source>
</evidence>
<evidence type="ECO:0000256" key="4">
    <source>
        <dbReference type="ARBA" id="ARBA00022989"/>
    </source>
</evidence>
<dbReference type="InterPro" id="IPR051679">
    <property type="entry name" value="DASS-Related_Transporters"/>
</dbReference>
<feature type="transmembrane region" description="Helical" evidence="6">
    <location>
        <begin position="92"/>
        <end position="116"/>
    </location>
</feature>
<feature type="transmembrane region" description="Helical" evidence="6">
    <location>
        <begin position="209"/>
        <end position="232"/>
    </location>
</feature>
<evidence type="ECO:0000313" key="7">
    <source>
        <dbReference type="EMBL" id="MFD1745512.1"/>
    </source>
</evidence>
<accession>A0ABW4M306</accession>
<keyword evidence="8" id="KW-1185">Reference proteome</keyword>
<feature type="transmembrane region" description="Helical" evidence="6">
    <location>
        <begin position="267"/>
        <end position="287"/>
    </location>
</feature>
<feature type="transmembrane region" description="Helical" evidence="6">
    <location>
        <begin position="428"/>
        <end position="447"/>
    </location>
</feature>
<dbReference type="Pfam" id="PF03606">
    <property type="entry name" value="DcuC"/>
    <property type="match status" value="1"/>
</dbReference>
<feature type="transmembrane region" description="Helical" evidence="6">
    <location>
        <begin position="370"/>
        <end position="388"/>
    </location>
</feature>
<dbReference type="EMBL" id="JBHUEQ010000015">
    <property type="protein sequence ID" value="MFD1745512.1"/>
    <property type="molecule type" value="Genomic_DNA"/>
</dbReference>
<dbReference type="InterPro" id="IPR018385">
    <property type="entry name" value="C4_dicarb_anaerob_car-like"/>
</dbReference>
<evidence type="ECO:0000256" key="1">
    <source>
        <dbReference type="ARBA" id="ARBA00004651"/>
    </source>
</evidence>